<keyword evidence="2" id="KW-1185">Reference proteome</keyword>
<name>A0A9W6GMI6_9FUSO</name>
<dbReference type="Proteomes" id="UP001144471">
    <property type="component" value="Unassembled WGS sequence"/>
</dbReference>
<dbReference type="RefSeq" id="WP_281835964.1">
    <property type="nucleotide sequence ID" value="NZ_BSDY01000009.1"/>
</dbReference>
<gene>
    <name evidence="1" type="ORF">PM10SUCC1_21840</name>
</gene>
<dbReference type="EMBL" id="BSDY01000009">
    <property type="protein sequence ID" value="GLI56670.1"/>
    <property type="molecule type" value="Genomic_DNA"/>
</dbReference>
<comment type="caution">
    <text evidence="1">The sequence shown here is derived from an EMBL/GenBank/DDBJ whole genome shotgun (WGS) entry which is preliminary data.</text>
</comment>
<dbReference type="InterPro" id="IPR036390">
    <property type="entry name" value="WH_DNA-bd_sf"/>
</dbReference>
<proteinExistence type="predicted"/>
<dbReference type="Gene3D" id="2.60.120.10">
    <property type="entry name" value="Jelly Rolls"/>
    <property type="match status" value="1"/>
</dbReference>
<evidence type="ECO:0000313" key="1">
    <source>
        <dbReference type="EMBL" id="GLI56670.1"/>
    </source>
</evidence>
<reference evidence="1" key="1">
    <citation type="submission" date="2022-12" db="EMBL/GenBank/DDBJ databases">
        <title>Reference genome sequencing for broad-spectrum identification of bacterial and archaeal isolates by mass spectrometry.</title>
        <authorList>
            <person name="Sekiguchi Y."/>
            <person name="Tourlousse D.M."/>
        </authorList>
    </citation>
    <scope>NUCLEOTIDE SEQUENCE</scope>
    <source>
        <strain evidence="1">10succ1</strain>
    </source>
</reference>
<dbReference type="InterPro" id="IPR018490">
    <property type="entry name" value="cNMP-bd_dom_sf"/>
</dbReference>
<evidence type="ECO:0008006" key="3">
    <source>
        <dbReference type="Google" id="ProtNLM"/>
    </source>
</evidence>
<dbReference type="InterPro" id="IPR014710">
    <property type="entry name" value="RmlC-like_jellyroll"/>
</dbReference>
<protein>
    <recommendedName>
        <fullName evidence="3">cAMP-binding domain of CRP or a regulatory subunit of cAMP-dependent protein kinases</fullName>
    </recommendedName>
</protein>
<dbReference type="SUPFAM" id="SSF46785">
    <property type="entry name" value="Winged helix' DNA-binding domain"/>
    <property type="match status" value="1"/>
</dbReference>
<dbReference type="AlphaFoldDB" id="A0A9W6GMI6"/>
<organism evidence="1 2">
    <name type="scientific">Propionigenium maris DSM 9537</name>
    <dbReference type="NCBI Taxonomy" id="1123000"/>
    <lineage>
        <taxon>Bacteria</taxon>
        <taxon>Fusobacteriati</taxon>
        <taxon>Fusobacteriota</taxon>
        <taxon>Fusobacteriia</taxon>
        <taxon>Fusobacteriales</taxon>
        <taxon>Fusobacteriaceae</taxon>
        <taxon>Propionigenium</taxon>
    </lineage>
</organism>
<accession>A0A9W6GMI6</accession>
<dbReference type="SUPFAM" id="SSF51206">
    <property type="entry name" value="cAMP-binding domain-like"/>
    <property type="match status" value="1"/>
</dbReference>
<evidence type="ECO:0000313" key="2">
    <source>
        <dbReference type="Proteomes" id="UP001144471"/>
    </source>
</evidence>
<sequence length="227" mass="26154">MKLKEALTEAGIYDSFLEISKATSHKELEKLFEIKDFRKGEVISFSEEAGGKNGYVWNILKGEGKQIFYPSGGKEYIFKLTVGEWIGVPGAVSNLYILTDIEFLEDTQVLIFPLGKMIRERSDIMGEIWERIARMMVNKFVWAAEQFMDKSSMSNEAYFLKALANNNYSFEDTTTKSLSESLGINLRTLQRIISSLEKRELIKRDKSKGRVWVEDFEVFDTYLDSLD</sequence>